<dbReference type="SMART" id="SM00490">
    <property type="entry name" value="HELICc"/>
    <property type="match status" value="1"/>
</dbReference>
<dbReference type="InterPro" id="IPR007502">
    <property type="entry name" value="Helicase-assoc_dom"/>
</dbReference>
<reference evidence="6 7" key="1">
    <citation type="submission" date="2019-07" db="EMBL/GenBank/DDBJ databases">
        <title>Genomes of Cafeteria roenbergensis.</title>
        <authorList>
            <person name="Fischer M.G."/>
            <person name="Hackl T."/>
            <person name="Roman M."/>
        </authorList>
    </citation>
    <scope>NUCLEOTIDE SEQUENCE [LARGE SCALE GENOMIC DNA]</scope>
    <source>
        <strain evidence="6 7">BVI</strain>
    </source>
</reference>
<feature type="domain" description="EF-hand" evidence="3">
    <location>
        <begin position="728"/>
        <end position="763"/>
    </location>
</feature>
<dbReference type="PROSITE" id="PS00690">
    <property type="entry name" value="DEAH_ATP_HELICASE"/>
    <property type="match status" value="1"/>
</dbReference>
<dbReference type="GO" id="GO:0016787">
    <property type="term" value="F:hydrolase activity"/>
    <property type="evidence" value="ECO:0007669"/>
    <property type="project" value="UniProtKB-KW"/>
</dbReference>
<feature type="region of interest" description="Disordered" evidence="2">
    <location>
        <begin position="499"/>
        <end position="531"/>
    </location>
</feature>
<dbReference type="Pfam" id="PF21010">
    <property type="entry name" value="HA2_C"/>
    <property type="match status" value="1"/>
</dbReference>
<dbReference type="SUPFAM" id="SSF47473">
    <property type="entry name" value="EF-hand"/>
    <property type="match status" value="1"/>
</dbReference>
<dbReference type="PROSITE" id="PS50222">
    <property type="entry name" value="EF_HAND_2"/>
    <property type="match status" value="1"/>
</dbReference>
<feature type="domain" description="Helicase C-terminal" evidence="5">
    <location>
        <begin position="160"/>
        <end position="394"/>
    </location>
</feature>
<feature type="compositionally biased region" description="Low complexity" evidence="2">
    <location>
        <begin position="612"/>
        <end position="621"/>
    </location>
</feature>
<sequence>MLAARVADERGCALGTEVGFAVRFEEQFRRGETKIKFVTDGLLLREAMSDPLLSAYSVVMVDEAHERSLQTDVLLGLLRRVRAARPALRVVVASATIDADRFARFFAASPVPPPPPVVLGARAPSRPFASASCVLSISGRSHPVDIQHLLTPQADYVAAAADAALLAHRREPPGDVLVFLPGAEEVEEVCRLIRRGAPPPEDGGPALPSSRRGSAGTAAFVSRAATAAAATATAAGRARVSGSSGAAQAPNDDDWPCGRQLDVCPLHARLPWRDQLRALQPGRLARGSRRVRKVIVATSVAETSVTLPGVTVVVDSGFTRGPAYDAASGLTGLVTRPVSLAQAQQRAGRAGRVRAGKCLRLYPESAMRDLAPSAAPDIHCAPLAPLALQLLGLGVESLARFRYFEPPPATNMLRAVEDLAAVGALRSGAEEAAGALGAGGEAGGGVRLSWRGRWLAQLPVSPALGAMLLASLDPALHCAEECLSLAAVLSAGDPVLPPAEASRQLDDAAAKSKRRGQGGRAGSGDDSEGDDGEAGLMSFHRFLAAEGDHLTLVNMYSAWDANGRRDDWCRGFGLRPHVMRRAGDVRALLHRSLRRLLDQAATSRADAAGRNPATAAASKAHAADEPPASLCIGSCGGDGSLVLQAAVRGSPTNLASLGRDGAYVTVRGGRAAKLRAHCVLSQLTGDASVPPWVLYDSVALSPSGQLMLGACSAVDPRLRETCRSLVLDKRVDLRAAFAAVDDDGSGQVPIGDFLAALEMAGAGQLSDLQVLAVLGRFGDSMKKGLIDMARFYATLGVEAPPGHVDPAAQFDELPEPFRTIDGAVQDIFHAAWAQIQRRERLPTLRQHLRSLPSLEASCVLSPAECDGPDAGGEDEGPHDPASAAAMSPRTAAASTEAPPAPDAVALDCMGRFAVAAMRDGRLIVASLSAAASGHQQGDALAVGAAAEGEQDALAAAVAARAGPGLAGLAGADGLGAQAGGAGASVPRVSVTMVTRVFAPGERVLRVVLPPVVCPPAADSAGDVPLPPQPEPEPSPTRARGR</sequence>
<feature type="compositionally biased region" description="Pro residues" evidence="2">
    <location>
        <begin position="1024"/>
        <end position="1034"/>
    </location>
</feature>
<dbReference type="InterPro" id="IPR011992">
    <property type="entry name" value="EF-hand-dom_pair"/>
</dbReference>
<dbReference type="PROSITE" id="PS51192">
    <property type="entry name" value="HELICASE_ATP_BIND_1"/>
    <property type="match status" value="1"/>
</dbReference>
<name>A0A5A8CMG5_CAFRO</name>
<dbReference type="InterPro" id="IPR014001">
    <property type="entry name" value="Helicase_ATP-bd"/>
</dbReference>
<dbReference type="GO" id="GO:0005509">
    <property type="term" value="F:calcium ion binding"/>
    <property type="evidence" value="ECO:0007669"/>
    <property type="project" value="InterPro"/>
</dbReference>
<evidence type="ECO:0000259" key="3">
    <source>
        <dbReference type="PROSITE" id="PS50222"/>
    </source>
</evidence>
<keyword evidence="1" id="KW-0378">Hydrolase</keyword>
<dbReference type="AlphaFoldDB" id="A0A5A8CMG5"/>
<gene>
    <name evidence="6" type="ORF">FNF29_03551</name>
</gene>
<dbReference type="SMART" id="SM00847">
    <property type="entry name" value="HA2"/>
    <property type="match status" value="1"/>
</dbReference>
<evidence type="ECO:0000256" key="2">
    <source>
        <dbReference type="SAM" id="MobiDB-lite"/>
    </source>
</evidence>
<evidence type="ECO:0000313" key="7">
    <source>
        <dbReference type="Proteomes" id="UP000323011"/>
    </source>
</evidence>
<evidence type="ECO:0000259" key="4">
    <source>
        <dbReference type="PROSITE" id="PS51192"/>
    </source>
</evidence>
<feature type="region of interest" description="Disordered" evidence="2">
    <location>
        <begin position="1016"/>
        <end position="1041"/>
    </location>
</feature>
<comment type="caution">
    <text evidence="6">The sequence shown here is derived from an EMBL/GenBank/DDBJ whole genome shotgun (WGS) entry which is preliminary data.</text>
</comment>
<dbReference type="Proteomes" id="UP000323011">
    <property type="component" value="Unassembled WGS sequence"/>
</dbReference>
<dbReference type="CDD" id="cd17917">
    <property type="entry name" value="DEXHc_RHA-like"/>
    <property type="match status" value="1"/>
</dbReference>
<evidence type="ECO:0000313" key="6">
    <source>
        <dbReference type="EMBL" id="KAA0153031.1"/>
    </source>
</evidence>
<dbReference type="Gene3D" id="1.20.120.1080">
    <property type="match status" value="1"/>
</dbReference>
<dbReference type="PROSITE" id="PS51194">
    <property type="entry name" value="HELICASE_CTER"/>
    <property type="match status" value="1"/>
</dbReference>
<evidence type="ECO:0000259" key="5">
    <source>
        <dbReference type="PROSITE" id="PS51194"/>
    </source>
</evidence>
<dbReference type="InterPro" id="IPR027417">
    <property type="entry name" value="P-loop_NTPase"/>
</dbReference>
<dbReference type="PANTHER" id="PTHR18934">
    <property type="entry name" value="ATP-DEPENDENT RNA HELICASE"/>
    <property type="match status" value="1"/>
</dbReference>
<dbReference type="GO" id="GO:0004386">
    <property type="term" value="F:helicase activity"/>
    <property type="evidence" value="ECO:0007669"/>
    <property type="project" value="TreeGrafter"/>
</dbReference>
<dbReference type="CDD" id="cd18791">
    <property type="entry name" value="SF2_C_RHA"/>
    <property type="match status" value="1"/>
</dbReference>
<dbReference type="Pfam" id="PF00271">
    <property type="entry name" value="Helicase_C"/>
    <property type="match status" value="1"/>
</dbReference>
<dbReference type="GO" id="GO:0003723">
    <property type="term" value="F:RNA binding"/>
    <property type="evidence" value="ECO:0007669"/>
    <property type="project" value="TreeGrafter"/>
</dbReference>
<protein>
    <submittedName>
        <fullName evidence="6">Uncharacterized protein</fullName>
    </submittedName>
</protein>
<dbReference type="SUPFAM" id="SSF52540">
    <property type="entry name" value="P-loop containing nucleoside triphosphate hydrolases"/>
    <property type="match status" value="1"/>
</dbReference>
<keyword evidence="7" id="KW-1185">Reference proteome</keyword>
<dbReference type="Gene3D" id="3.40.50.300">
    <property type="entry name" value="P-loop containing nucleotide triphosphate hydrolases"/>
    <property type="match status" value="2"/>
</dbReference>
<dbReference type="InterPro" id="IPR001650">
    <property type="entry name" value="Helicase_C-like"/>
</dbReference>
<dbReference type="EMBL" id="VLTN01000018">
    <property type="protein sequence ID" value="KAA0153031.1"/>
    <property type="molecule type" value="Genomic_DNA"/>
</dbReference>
<feature type="compositionally biased region" description="Low complexity" evidence="2">
    <location>
        <begin position="879"/>
        <end position="897"/>
    </location>
</feature>
<organism evidence="6 7">
    <name type="scientific">Cafeteria roenbergensis</name>
    <name type="common">Marine flagellate</name>
    <dbReference type="NCBI Taxonomy" id="33653"/>
    <lineage>
        <taxon>Eukaryota</taxon>
        <taxon>Sar</taxon>
        <taxon>Stramenopiles</taxon>
        <taxon>Bigyra</taxon>
        <taxon>Opalozoa</taxon>
        <taxon>Bicosoecida</taxon>
        <taxon>Cafeteriaceae</taxon>
        <taxon>Cafeteria</taxon>
    </lineage>
</organism>
<feature type="region of interest" description="Disordered" evidence="2">
    <location>
        <begin position="195"/>
        <end position="215"/>
    </location>
</feature>
<dbReference type="PANTHER" id="PTHR18934:SF136">
    <property type="entry name" value="ATP-DEPENDENT RNA HELICASE DHX35-RELATED"/>
    <property type="match status" value="1"/>
</dbReference>
<feature type="region of interest" description="Disordered" evidence="2">
    <location>
        <begin position="862"/>
        <end position="900"/>
    </location>
</feature>
<accession>A0A5A8CMG5</accession>
<evidence type="ECO:0000256" key="1">
    <source>
        <dbReference type="ARBA" id="ARBA00022801"/>
    </source>
</evidence>
<proteinExistence type="predicted"/>
<feature type="region of interest" description="Disordered" evidence="2">
    <location>
        <begin position="602"/>
        <end position="621"/>
    </location>
</feature>
<feature type="domain" description="Helicase ATP-binding" evidence="4">
    <location>
        <begin position="1"/>
        <end position="115"/>
    </location>
</feature>
<dbReference type="InterPro" id="IPR002464">
    <property type="entry name" value="DNA/RNA_helicase_DEAH_CS"/>
</dbReference>
<dbReference type="InterPro" id="IPR002048">
    <property type="entry name" value="EF_hand_dom"/>
</dbReference>